<sequence length="88" mass="9482">MVSARARIAGTRALETRALVPAHCARLVFIATENQQGVRDVCGLNALCTLGLLGHKRFTRHVDRTPSAHAKHVQRVSCGDAHTSALTI</sequence>
<proteinExistence type="predicted"/>
<reference evidence="1" key="1">
    <citation type="journal article" date="2022" name="bioRxiv">
        <title>Sequencing and chromosome-scale assembly of the giantPleurodeles waltlgenome.</title>
        <authorList>
            <person name="Brown T."/>
            <person name="Elewa A."/>
            <person name="Iarovenko S."/>
            <person name="Subramanian E."/>
            <person name="Araus A.J."/>
            <person name="Petzold A."/>
            <person name="Susuki M."/>
            <person name="Suzuki K.-i.T."/>
            <person name="Hayashi T."/>
            <person name="Toyoda A."/>
            <person name="Oliveira C."/>
            <person name="Osipova E."/>
            <person name="Leigh N.D."/>
            <person name="Simon A."/>
            <person name="Yun M.H."/>
        </authorList>
    </citation>
    <scope>NUCLEOTIDE SEQUENCE</scope>
    <source>
        <strain evidence="1">20211129_DDA</strain>
        <tissue evidence="1">Liver</tissue>
    </source>
</reference>
<organism evidence="1 2">
    <name type="scientific">Pleurodeles waltl</name>
    <name type="common">Iberian ribbed newt</name>
    <dbReference type="NCBI Taxonomy" id="8319"/>
    <lineage>
        <taxon>Eukaryota</taxon>
        <taxon>Metazoa</taxon>
        <taxon>Chordata</taxon>
        <taxon>Craniata</taxon>
        <taxon>Vertebrata</taxon>
        <taxon>Euteleostomi</taxon>
        <taxon>Amphibia</taxon>
        <taxon>Batrachia</taxon>
        <taxon>Caudata</taxon>
        <taxon>Salamandroidea</taxon>
        <taxon>Salamandridae</taxon>
        <taxon>Pleurodelinae</taxon>
        <taxon>Pleurodeles</taxon>
    </lineage>
</organism>
<keyword evidence="2" id="KW-1185">Reference proteome</keyword>
<gene>
    <name evidence="1" type="ORF">NDU88_001485</name>
</gene>
<dbReference type="AlphaFoldDB" id="A0AAV7NCK5"/>
<evidence type="ECO:0000313" key="2">
    <source>
        <dbReference type="Proteomes" id="UP001066276"/>
    </source>
</evidence>
<dbReference type="Proteomes" id="UP001066276">
    <property type="component" value="Chromosome 8"/>
</dbReference>
<accession>A0AAV7NCK5</accession>
<dbReference type="EMBL" id="JANPWB010000012">
    <property type="protein sequence ID" value="KAJ1113231.1"/>
    <property type="molecule type" value="Genomic_DNA"/>
</dbReference>
<comment type="caution">
    <text evidence="1">The sequence shown here is derived from an EMBL/GenBank/DDBJ whole genome shotgun (WGS) entry which is preliminary data.</text>
</comment>
<evidence type="ECO:0000313" key="1">
    <source>
        <dbReference type="EMBL" id="KAJ1113231.1"/>
    </source>
</evidence>
<protein>
    <submittedName>
        <fullName evidence="1">Uncharacterized protein</fullName>
    </submittedName>
</protein>
<name>A0AAV7NCK5_PLEWA</name>